<reference evidence="2 3" key="1">
    <citation type="submission" date="2019-06" db="EMBL/GenBank/DDBJ databases">
        <authorList>
            <person name="Palmer J.M."/>
        </authorList>
    </citation>
    <scope>NUCLEOTIDE SEQUENCE [LARGE SCALE GENOMIC DNA]</scope>
    <source>
        <strain evidence="2 3">TWF788</strain>
    </source>
</reference>
<sequence>MSISGTITVTANDLRYILAYRTFADVWLALSLDIRLNLKHVAEAGTRIFTQPQQKFSARGDWIEEPIDLVWARKLCKAYNIRLKGSINLRPSLISTKEPPSQQPTEEEISEFQRFLTDFLTESRDGYAIGLRGYHDTHMQRFGIEKALVTTKNFLLVDTYYPRKFGLLETFNPRHHIHCFRFILKSVLQNPFIRDRKPPFFNVLKELNPSYYIEALPVEGDQSAEPHGLSGQVYEEHPQDSSMRQKRTRVAEEIITFTGIMQPNLIIPCNVSESPQSRQSIDPYKAHLEKGAAGRIQKRAPSSHKNIIGIKGRPRPSLLSRGIRSKLSMVATPRDQYSPP</sequence>
<accession>A0A7C8Q3P2</accession>
<name>A0A7C8Q3P2_ORBOL</name>
<proteinExistence type="predicted"/>
<gene>
    <name evidence="2" type="ORF">TWF788_008262</name>
</gene>
<dbReference type="EMBL" id="JAABOE010000005">
    <property type="protein sequence ID" value="KAF3190740.1"/>
    <property type="molecule type" value="Genomic_DNA"/>
</dbReference>
<evidence type="ECO:0000313" key="3">
    <source>
        <dbReference type="Proteomes" id="UP000479691"/>
    </source>
</evidence>
<dbReference type="Proteomes" id="UP000479691">
    <property type="component" value="Unassembled WGS sequence"/>
</dbReference>
<feature type="region of interest" description="Disordered" evidence="1">
    <location>
        <begin position="224"/>
        <end position="246"/>
    </location>
</feature>
<organism evidence="2 3">
    <name type="scientific">Orbilia oligospora</name>
    <name type="common">Nematode-trapping fungus</name>
    <name type="synonym">Arthrobotrys oligospora</name>
    <dbReference type="NCBI Taxonomy" id="2813651"/>
    <lineage>
        <taxon>Eukaryota</taxon>
        <taxon>Fungi</taxon>
        <taxon>Dikarya</taxon>
        <taxon>Ascomycota</taxon>
        <taxon>Pezizomycotina</taxon>
        <taxon>Orbiliomycetes</taxon>
        <taxon>Orbiliales</taxon>
        <taxon>Orbiliaceae</taxon>
        <taxon>Orbilia</taxon>
    </lineage>
</organism>
<dbReference type="AlphaFoldDB" id="A0A7C8Q3P2"/>
<protein>
    <submittedName>
        <fullName evidence="2">Uncharacterized protein</fullName>
    </submittedName>
</protein>
<comment type="caution">
    <text evidence="2">The sequence shown here is derived from an EMBL/GenBank/DDBJ whole genome shotgun (WGS) entry which is preliminary data.</text>
</comment>
<evidence type="ECO:0000313" key="2">
    <source>
        <dbReference type="EMBL" id="KAF3190740.1"/>
    </source>
</evidence>
<evidence type="ECO:0000256" key="1">
    <source>
        <dbReference type="SAM" id="MobiDB-lite"/>
    </source>
</evidence>
<feature type="region of interest" description="Disordered" evidence="1">
    <location>
        <begin position="293"/>
        <end position="340"/>
    </location>
</feature>